<feature type="domain" description="Peroxisomal multifunctional enzyme type 2-like N-terminal" evidence="3">
    <location>
        <begin position="19"/>
        <end position="149"/>
    </location>
</feature>
<dbReference type="Pfam" id="PF01575">
    <property type="entry name" value="MaoC_dehydratas"/>
    <property type="match status" value="1"/>
</dbReference>
<dbReference type="CDD" id="cd03448">
    <property type="entry name" value="HDE_HSD"/>
    <property type="match status" value="1"/>
</dbReference>
<dbReference type="Proteomes" id="UP000471120">
    <property type="component" value="Unassembled WGS sequence"/>
</dbReference>
<evidence type="ECO:0000256" key="1">
    <source>
        <dbReference type="ARBA" id="ARBA00005254"/>
    </source>
</evidence>
<gene>
    <name evidence="4" type="ORF">DW322_09125</name>
</gene>
<dbReference type="SUPFAM" id="SSF54637">
    <property type="entry name" value="Thioesterase/thiol ester dehydrase-isomerase"/>
    <property type="match status" value="2"/>
</dbReference>
<proteinExistence type="inferred from homology"/>
<dbReference type="EMBL" id="QRCM01000001">
    <property type="protein sequence ID" value="TXG90356.1"/>
    <property type="molecule type" value="Genomic_DNA"/>
</dbReference>
<dbReference type="Pfam" id="PF22622">
    <property type="entry name" value="MFE-2_hydrat-2_N"/>
    <property type="match status" value="1"/>
</dbReference>
<dbReference type="PANTHER" id="PTHR13078:SF59">
    <property type="entry name" value="ENOYL-COA HYDRATASE CHSH3"/>
    <property type="match status" value="1"/>
</dbReference>
<dbReference type="AlphaFoldDB" id="A0A6P2CGK3"/>
<dbReference type="InterPro" id="IPR002539">
    <property type="entry name" value="MaoC-like_dom"/>
</dbReference>
<accession>A0A6P2CGK3</accession>
<protein>
    <submittedName>
        <fullName evidence="4">3-alpha,7-alpha, 12-alpha-trihydroxy-5-beta-cholest-24-enoyl-CoA hydratase</fullName>
    </submittedName>
</protein>
<dbReference type="GO" id="GO:0044594">
    <property type="term" value="F:17-beta-hydroxysteroid dehydrogenase (NAD+) activity"/>
    <property type="evidence" value="ECO:0007669"/>
    <property type="project" value="TreeGrafter"/>
</dbReference>
<dbReference type="GO" id="GO:0006635">
    <property type="term" value="P:fatty acid beta-oxidation"/>
    <property type="evidence" value="ECO:0007669"/>
    <property type="project" value="TreeGrafter"/>
</dbReference>
<evidence type="ECO:0000313" key="4">
    <source>
        <dbReference type="EMBL" id="TXG90356.1"/>
    </source>
</evidence>
<evidence type="ECO:0000259" key="3">
    <source>
        <dbReference type="Pfam" id="PF22622"/>
    </source>
</evidence>
<evidence type="ECO:0000259" key="2">
    <source>
        <dbReference type="Pfam" id="PF01575"/>
    </source>
</evidence>
<dbReference type="InterPro" id="IPR029069">
    <property type="entry name" value="HotDog_dom_sf"/>
</dbReference>
<comment type="similarity">
    <text evidence="1">Belongs to the enoyl-CoA hydratase/isomerase family.</text>
</comment>
<feature type="domain" description="MaoC-like" evidence="2">
    <location>
        <begin position="165"/>
        <end position="263"/>
    </location>
</feature>
<name>A0A6P2CGK3_9NOCA</name>
<comment type="caution">
    <text evidence="4">The sequence shown here is derived from an EMBL/GenBank/DDBJ whole genome shotgun (WGS) entry which is preliminary data.</text>
</comment>
<dbReference type="PANTHER" id="PTHR13078">
    <property type="entry name" value="PEROXISOMAL MULTIFUNCTIONAL ENZYME TYPE 2-RELATED"/>
    <property type="match status" value="1"/>
</dbReference>
<sequence length="288" mass="30534">MTIDRDAALGATPRTREISWTERDVILYHLGVGAGTHPLDPQDLAWCYEKQLAVLPTFAVVAGQGVSSGARGAPSMALPGIDVPLASLLHAGQRLDVHAPIPASGTARIESRVAEVWDKAKAAVVVLEDHAHGEDGPLWTSRSQIWMRGEGGFGGPAGPGSTDEIPEREPDAVVETPTAPGQAALYRLSGDLNPLHIDPAFAAAVGFDRPILHGLATYGIVCRGVVEDIAEGKAARVRSWSVRFAGPVIPGETLRTAVWRDGDGLTLRTSIAGDPDRIVLDRCRMELS</sequence>
<dbReference type="RefSeq" id="WP_010837228.1">
    <property type="nucleotide sequence ID" value="NZ_QRCM01000001.1"/>
</dbReference>
<dbReference type="InterPro" id="IPR054357">
    <property type="entry name" value="MFE-2_N"/>
</dbReference>
<dbReference type="GO" id="GO:0004300">
    <property type="term" value="F:enoyl-CoA hydratase activity"/>
    <property type="evidence" value="ECO:0007669"/>
    <property type="project" value="TreeGrafter"/>
</dbReference>
<evidence type="ECO:0000313" key="5">
    <source>
        <dbReference type="Proteomes" id="UP000471120"/>
    </source>
</evidence>
<organism evidence="4 5">
    <name type="scientific">Rhodococcus rhodnii</name>
    <dbReference type="NCBI Taxonomy" id="38312"/>
    <lineage>
        <taxon>Bacteria</taxon>
        <taxon>Bacillati</taxon>
        <taxon>Actinomycetota</taxon>
        <taxon>Actinomycetes</taxon>
        <taxon>Mycobacteriales</taxon>
        <taxon>Nocardiaceae</taxon>
        <taxon>Rhodococcus</taxon>
    </lineage>
</organism>
<dbReference type="GO" id="GO:0003857">
    <property type="term" value="F:(3S)-3-hydroxyacyl-CoA dehydrogenase (NAD+) activity"/>
    <property type="evidence" value="ECO:0007669"/>
    <property type="project" value="TreeGrafter"/>
</dbReference>
<reference evidence="4 5" key="1">
    <citation type="submission" date="2018-07" db="EMBL/GenBank/DDBJ databases">
        <title>Genome sequence of Rhodococcus rhodnii ATCC 35071 from Rhodnius prolixus.</title>
        <authorList>
            <person name="Patel V."/>
            <person name="Vogel K.J."/>
        </authorList>
    </citation>
    <scope>NUCLEOTIDE SEQUENCE [LARGE SCALE GENOMIC DNA]</scope>
    <source>
        <strain evidence="4 5">ATCC 35071</strain>
    </source>
</reference>
<dbReference type="Gene3D" id="3.10.129.10">
    <property type="entry name" value="Hotdog Thioesterase"/>
    <property type="match status" value="1"/>
</dbReference>